<dbReference type="EMBL" id="LVLJ01003055">
    <property type="protein sequence ID" value="OAE22843.1"/>
    <property type="molecule type" value="Genomic_DNA"/>
</dbReference>
<proteinExistence type="predicted"/>
<dbReference type="Proteomes" id="UP000077202">
    <property type="component" value="Unassembled WGS sequence"/>
</dbReference>
<accession>A0A176VR36</accession>
<organism evidence="2 3">
    <name type="scientific">Marchantia polymorpha subsp. ruderalis</name>
    <dbReference type="NCBI Taxonomy" id="1480154"/>
    <lineage>
        <taxon>Eukaryota</taxon>
        <taxon>Viridiplantae</taxon>
        <taxon>Streptophyta</taxon>
        <taxon>Embryophyta</taxon>
        <taxon>Marchantiophyta</taxon>
        <taxon>Marchantiopsida</taxon>
        <taxon>Marchantiidae</taxon>
        <taxon>Marchantiales</taxon>
        <taxon>Marchantiaceae</taxon>
        <taxon>Marchantia</taxon>
    </lineage>
</organism>
<evidence type="ECO:0000313" key="3">
    <source>
        <dbReference type="Proteomes" id="UP000077202"/>
    </source>
</evidence>
<protein>
    <submittedName>
        <fullName evidence="2">Uncharacterized protein</fullName>
    </submittedName>
</protein>
<evidence type="ECO:0000256" key="1">
    <source>
        <dbReference type="SAM" id="MobiDB-lite"/>
    </source>
</evidence>
<gene>
    <name evidence="2" type="ORF">AXG93_3903s1000</name>
</gene>
<name>A0A176VR36_MARPO</name>
<keyword evidence="3" id="KW-1185">Reference proteome</keyword>
<dbReference type="AlphaFoldDB" id="A0A176VR36"/>
<evidence type="ECO:0000313" key="2">
    <source>
        <dbReference type="EMBL" id="OAE22843.1"/>
    </source>
</evidence>
<sequence length="166" mass="18063">MRSSCLLLPVALPRTARSLHLIAEVPPVSGAISLCGAAPSFPSRVCGSVFVYPVEVDFAGEAREGFRRERRWQFRDSEAGDFHAAGELGGVVRRERSLEVPSPDQDRTTGADPPRSPDPVDSRSLTGQGEGEVNVVLRPGYNLQETEYASMTTRSPRHENSELSSP</sequence>
<feature type="region of interest" description="Disordered" evidence="1">
    <location>
        <begin position="85"/>
        <end position="166"/>
    </location>
</feature>
<feature type="compositionally biased region" description="Basic and acidic residues" evidence="1">
    <location>
        <begin position="92"/>
        <end position="109"/>
    </location>
</feature>
<feature type="compositionally biased region" description="Polar residues" evidence="1">
    <location>
        <begin position="143"/>
        <end position="154"/>
    </location>
</feature>
<reference evidence="2" key="1">
    <citation type="submission" date="2016-03" db="EMBL/GenBank/DDBJ databases">
        <title>Mechanisms controlling the formation of the plant cell surface in tip-growing cells are functionally conserved among land plants.</title>
        <authorList>
            <person name="Honkanen S."/>
            <person name="Jones V.A."/>
            <person name="Morieri G."/>
            <person name="Champion C."/>
            <person name="Hetherington A.J."/>
            <person name="Kelly S."/>
            <person name="Saint-Marcoux D."/>
            <person name="Proust H."/>
            <person name="Prescott H."/>
            <person name="Dolan L."/>
        </authorList>
    </citation>
    <scope>NUCLEOTIDE SEQUENCE [LARGE SCALE GENOMIC DNA]</scope>
    <source>
        <tissue evidence="2">Whole gametophyte</tissue>
    </source>
</reference>
<comment type="caution">
    <text evidence="2">The sequence shown here is derived from an EMBL/GenBank/DDBJ whole genome shotgun (WGS) entry which is preliminary data.</text>
</comment>
<feature type="compositionally biased region" description="Basic and acidic residues" evidence="1">
    <location>
        <begin position="156"/>
        <end position="166"/>
    </location>
</feature>